<organism evidence="1 2">
    <name type="scientific">Popillia japonica</name>
    <name type="common">Japanese beetle</name>
    <dbReference type="NCBI Taxonomy" id="7064"/>
    <lineage>
        <taxon>Eukaryota</taxon>
        <taxon>Metazoa</taxon>
        <taxon>Ecdysozoa</taxon>
        <taxon>Arthropoda</taxon>
        <taxon>Hexapoda</taxon>
        <taxon>Insecta</taxon>
        <taxon>Pterygota</taxon>
        <taxon>Neoptera</taxon>
        <taxon>Endopterygota</taxon>
        <taxon>Coleoptera</taxon>
        <taxon>Polyphaga</taxon>
        <taxon>Scarabaeiformia</taxon>
        <taxon>Scarabaeidae</taxon>
        <taxon>Rutelinae</taxon>
        <taxon>Popillia</taxon>
    </lineage>
</organism>
<dbReference type="EMBL" id="JASPKY010000203">
    <property type="protein sequence ID" value="KAK9721104.1"/>
    <property type="molecule type" value="Genomic_DNA"/>
</dbReference>
<reference evidence="1 2" key="1">
    <citation type="journal article" date="2024" name="BMC Genomics">
        <title>De novo assembly and annotation of Popillia japonica's genome with initial clues to its potential as an invasive pest.</title>
        <authorList>
            <person name="Cucini C."/>
            <person name="Boschi S."/>
            <person name="Funari R."/>
            <person name="Cardaioli E."/>
            <person name="Iannotti N."/>
            <person name="Marturano G."/>
            <person name="Paoli F."/>
            <person name="Bruttini M."/>
            <person name="Carapelli A."/>
            <person name="Frati F."/>
            <person name="Nardi F."/>
        </authorList>
    </citation>
    <scope>NUCLEOTIDE SEQUENCE [LARGE SCALE GENOMIC DNA]</scope>
    <source>
        <strain evidence="1">DMR45628</strain>
    </source>
</reference>
<keyword evidence="2" id="KW-1185">Reference proteome</keyword>
<protein>
    <submittedName>
        <fullName evidence="1">Uncharacterized protein</fullName>
    </submittedName>
</protein>
<proteinExistence type="predicted"/>
<comment type="caution">
    <text evidence="1">The sequence shown here is derived from an EMBL/GenBank/DDBJ whole genome shotgun (WGS) entry which is preliminary data.</text>
</comment>
<name>A0AAW1KMI4_POPJA</name>
<sequence>MNKVKDSLTLPINKITYWTDSTIVLSWIRCSSKTWKTFVANRISEIHELTNASDWNHVSTAENPADILELRTSMNILLKIAQQQTFKAELQLLQTSKSLCKSSTILSLNPFVDNEGLLRVGGRLKHADSLNPFVDNEVKRKLLPNTGLSKRHWLQQVNSSERLNFMGKSKNSFQ</sequence>
<evidence type="ECO:0000313" key="2">
    <source>
        <dbReference type="Proteomes" id="UP001458880"/>
    </source>
</evidence>
<dbReference type="AlphaFoldDB" id="A0AAW1KMI4"/>
<gene>
    <name evidence="1" type="ORF">QE152_g21718</name>
</gene>
<dbReference type="PANTHER" id="PTHR47331">
    <property type="entry name" value="PHD-TYPE DOMAIN-CONTAINING PROTEIN"/>
    <property type="match status" value="1"/>
</dbReference>
<accession>A0AAW1KMI4</accession>
<evidence type="ECO:0000313" key="1">
    <source>
        <dbReference type="EMBL" id="KAK9721104.1"/>
    </source>
</evidence>
<dbReference type="Proteomes" id="UP001458880">
    <property type="component" value="Unassembled WGS sequence"/>
</dbReference>